<name>A0ABT8BW05_9VIBR</name>
<organism evidence="1 2">
    <name type="scientific">Vibrio ostreicida</name>
    <dbReference type="NCBI Taxonomy" id="526588"/>
    <lineage>
        <taxon>Bacteria</taxon>
        <taxon>Pseudomonadati</taxon>
        <taxon>Pseudomonadota</taxon>
        <taxon>Gammaproteobacteria</taxon>
        <taxon>Vibrionales</taxon>
        <taxon>Vibrionaceae</taxon>
        <taxon>Vibrio</taxon>
    </lineage>
</organism>
<dbReference type="RefSeq" id="WP_290312736.1">
    <property type="nucleotide sequence ID" value="NZ_JAUFQC010000017.1"/>
</dbReference>
<gene>
    <name evidence="1" type="ORF">QWZ16_16275</name>
</gene>
<dbReference type="Proteomes" id="UP001238540">
    <property type="component" value="Unassembled WGS sequence"/>
</dbReference>
<comment type="caution">
    <text evidence="1">The sequence shown here is derived from an EMBL/GenBank/DDBJ whole genome shotgun (WGS) entry which is preliminary data.</text>
</comment>
<reference evidence="2" key="1">
    <citation type="journal article" date="2019" name="Int. J. Syst. Evol. Microbiol.">
        <title>The Global Catalogue of Microorganisms (GCM) 10K type strain sequencing project: providing services to taxonomists for standard genome sequencing and annotation.</title>
        <authorList>
            <consortium name="The Broad Institute Genomics Platform"/>
            <consortium name="The Broad Institute Genome Sequencing Center for Infectious Disease"/>
            <person name="Wu L."/>
            <person name="Ma J."/>
        </authorList>
    </citation>
    <scope>NUCLEOTIDE SEQUENCE [LARGE SCALE GENOMIC DNA]</scope>
    <source>
        <strain evidence="2">CECT 7398</strain>
    </source>
</reference>
<dbReference type="EMBL" id="JAUFQC010000017">
    <property type="protein sequence ID" value="MDN3611191.1"/>
    <property type="molecule type" value="Genomic_DNA"/>
</dbReference>
<accession>A0ABT8BW05</accession>
<sequence length="115" mass="12833">MRIDGHQVTELHTFAQNTPKASFSGESMASQASAALAEMRSEAIEETMESLSLGLSSMARRLNVGAKEQNPMMDGLKSFYNKWIKWLASRSTVLLSSYLDSPMRAKCSKRWRAQA</sequence>
<proteinExistence type="predicted"/>
<evidence type="ECO:0000313" key="2">
    <source>
        <dbReference type="Proteomes" id="UP001238540"/>
    </source>
</evidence>
<evidence type="ECO:0000313" key="1">
    <source>
        <dbReference type="EMBL" id="MDN3611191.1"/>
    </source>
</evidence>
<protein>
    <submittedName>
        <fullName evidence="1">Uncharacterized protein</fullName>
    </submittedName>
</protein>
<keyword evidence="2" id="KW-1185">Reference proteome</keyword>